<keyword evidence="4" id="KW-1185">Reference proteome</keyword>
<dbReference type="Pfam" id="PF00221">
    <property type="entry name" value="Lyase_aromatic"/>
    <property type="match status" value="2"/>
</dbReference>
<dbReference type="SUPFAM" id="SSF48557">
    <property type="entry name" value="L-aspartase-like"/>
    <property type="match status" value="2"/>
</dbReference>
<reference evidence="3" key="2">
    <citation type="submission" date="2020-09" db="EMBL/GenBank/DDBJ databases">
        <authorList>
            <person name="Sun Q."/>
            <person name="Ohkuma M."/>
        </authorList>
    </citation>
    <scope>NUCLEOTIDE SEQUENCE</scope>
    <source>
        <strain evidence="3">JCM 4125</strain>
    </source>
</reference>
<keyword evidence="1" id="KW-0456">Lyase</keyword>
<dbReference type="EMBL" id="BMSA01000023">
    <property type="protein sequence ID" value="GGT77649.1"/>
    <property type="molecule type" value="Genomic_DNA"/>
</dbReference>
<feature type="compositionally biased region" description="Low complexity" evidence="2">
    <location>
        <begin position="192"/>
        <end position="211"/>
    </location>
</feature>
<dbReference type="InterPro" id="IPR001106">
    <property type="entry name" value="Aromatic_Lyase"/>
</dbReference>
<dbReference type="InterPro" id="IPR024083">
    <property type="entry name" value="Fumarase/histidase_N"/>
</dbReference>
<dbReference type="Gene3D" id="1.20.200.10">
    <property type="entry name" value="Fumarase/aspartase (Central domain)"/>
    <property type="match status" value="1"/>
</dbReference>
<dbReference type="Proteomes" id="UP000646776">
    <property type="component" value="Unassembled WGS sequence"/>
</dbReference>
<dbReference type="InterPro" id="IPR008948">
    <property type="entry name" value="L-Aspartase-like"/>
</dbReference>
<evidence type="ECO:0000313" key="4">
    <source>
        <dbReference type="Proteomes" id="UP000646776"/>
    </source>
</evidence>
<dbReference type="Gene3D" id="1.10.275.10">
    <property type="entry name" value="Fumarase/aspartase (N-terminal domain)"/>
    <property type="match status" value="1"/>
</dbReference>
<dbReference type="AlphaFoldDB" id="A0A918LYP6"/>
<evidence type="ECO:0000256" key="2">
    <source>
        <dbReference type="SAM" id="MobiDB-lite"/>
    </source>
</evidence>
<proteinExistence type="predicted"/>
<feature type="region of interest" description="Disordered" evidence="2">
    <location>
        <begin position="164"/>
        <end position="239"/>
    </location>
</feature>
<evidence type="ECO:0008006" key="5">
    <source>
        <dbReference type="Google" id="ProtNLM"/>
    </source>
</evidence>
<sequence>MERTPDGPRRVVLNGTTLTVGELIALADGAAVPVVAPEARERAVRSWRAAERLAAGGRLYGRGTGVGAHRSVPVDPADESAHGLRLLRSHAGGAGALLPARQVRAMLAVRLNQFLAGGSGIQPAFVDALTDALRLGVHPAVHEYGAVGTGDLTALAQTGLTLIGERPWTGGDEPWTHGDRPWTPGDRPSAHGGPPVTGSGPAPAAAGAGAATRDRSEGESYGSVADVRPTGGRGAGGGKDIGAGLTVLTGASVSSEAVAPVSPLPPSALPAPVTLLPGDALALLSSNALALAQAAVAQCELDMLLRATHAVAALSLAAVSGSAEAYAAPVHALRPYPGAARAAGEVRRLLGLDDRAAGASGASGVPAAPGLRIQDPFGFRAFPQAHGCALDAAERLREVVEVEANCPSENPVIAPDGTAAYHHGGFFAAPLGLALDAANLALLQTAQLSAARLAALGDPALTGLPAFLAAGPASSSGTMILEYTSNSALAELRSCTAPASAGHAVLSRGLEEAASFAGQAARQALRAAEAYVTVLACELVTAVRALRLRPAPPPVAAFAVAAAALPRGTDDRPLTGDVTAAAELLPVLAGL</sequence>
<reference evidence="3" key="1">
    <citation type="journal article" date="2014" name="Int. J. Syst. Evol. Microbiol.">
        <title>Complete genome sequence of Corynebacterium casei LMG S-19264T (=DSM 44701T), isolated from a smear-ripened cheese.</title>
        <authorList>
            <consortium name="US DOE Joint Genome Institute (JGI-PGF)"/>
            <person name="Walter F."/>
            <person name="Albersmeier A."/>
            <person name="Kalinowski J."/>
            <person name="Ruckert C."/>
        </authorList>
    </citation>
    <scope>NUCLEOTIDE SEQUENCE</scope>
    <source>
        <strain evidence="3">JCM 4125</strain>
    </source>
</reference>
<name>A0A918LYP6_9ACTN</name>
<dbReference type="GO" id="GO:0016841">
    <property type="term" value="F:ammonia-lyase activity"/>
    <property type="evidence" value="ECO:0007669"/>
    <property type="project" value="UniProtKB-ARBA"/>
</dbReference>
<evidence type="ECO:0000313" key="3">
    <source>
        <dbReference type="EMBL" id="GGT77649.1"/>
    </source>
</evidence>
<evidence type="ECO:0000256" key="1">
    <source>
        <dbReference type="ARBA" id="ARBA00023239"/>
    </source>
</evidence>
<comment type="caution">
    <text evidence="3">The sequence shown here is derived from an EMBL/GenBank/DDBJ whole genome shotgun (WGS) entry which is preliminary data.</text>
</comment>
<protein>
    <recommendedName>
        <fullName evidence="5">Histidine ammonia-lyase</fullName>
    </recommendedName>
</protein>
<organism evidence="3 4">
    <name type="scientific">Streptomyces phaeofaciens</name>
    <dbReference type="NCBI Taxonomy" id="68254"/>
    <lineage>
        <taxon>Bacteria</taxon>
        <taxon>Bacillati</taxon>
        <taxon>Actinomycetota</taxon>
        <taxon>Actinomycetes</taxon>
        <taxon>Kitasatosporales</taxon>
        <taxon>Streptomycetaceae</taxon>
        <taxon>Streptomyces</taxon>
    </lineage>
</organism>
<gene>
    <name evidence="3" type="ORF">GCM10010226_64740</name>
</gene>
<dbReference type="PANTHER" id="PTHR10362">
    <property type="entry name" value="HISTIDINE AMMONIA-LYASE"/>
    <property type="match status" value="1"/>
</dbReference>
<accession>A0A918LYP6</accession>
<dbReference type="RefSeq" id="WP_189715674.1">
    <property type="nucleotide sequence ID" value="NZ_BMSA01000023.1"/>
</dbReference>